<gene>
    <name evidence="1" type="ORF">HKBW3S06_01500</name>
</gene>
<dbReference type="Proteomes" id="UP000580051">
    <property type="component" value="Unassembled WGS sequence"/>
</dbReference>
<accession>A0A6V8NQC2</accession>
<dbReference type="EMBL" id="BLRV01000306">
    <property type="protein sequence ID" value="GFP22273.1"/>
    <property type="molecule type" value="Genomic_DNA"/>
</dbReference>
<feature type="non-terminal residue" evidence="1">
    <location>
        <position position="1"/>
    </location>
</feature>
<evidence type="ECO:0000313" key="2">
    <source>
        <dbReference type="Proteomes" id="UP000580051"/>
    </source>
</evidence>
<reference evidence="1 2" key="1">
    <citation type="journal article" date="2020" name="Front. Microbiol.">
        <title>Single-cell genomics of novel Actinobacteria with the Wood-Ljungdahl pathway discovered in a serpentinizing system.</title>
        <authorList>
            <person name="Merino N."/>
            <person name="Kawai M."/>
            <person name="Boyd E.S."/>
            <person name="Colman D.R."/>
            <person name="McGlynn S.E."/>
            <person name="Nealson K.H."/>
            <person name="Kurokawa K."/>
            <person name="Hongoh Y."/>
        </authorList>
    </citation>
    <scope>NUCLEOTIDE SEQUENCE [LARGE SCALE GENOMIC DNA]</scope>
    <source>
        <strain evidence="1 2">S06</strain>
    </source>
</reference>
<name>A0A6V8NQC2_9ACTN</name>
<organism evidence="1 2">
    <name type="scientific">Candidatus Hakubella thermalkaliphila</name>
    <dbReference type="NCBI Taxonomy" id="2754717"/>
    <lineage>
        <taxon>Bacteria</taxon>
        <taxon>Bacillati</taxon>
        <taxon>Actinomycetota</taxon>
        <taxon>Actinomycetota incertae sedis</taxon>
        <taxon>Candidatus Hakubellales</taxon>
        <taxon>Candidatus Hakubellaceae</taxon>
        <taxon>Candidatus Hakubella</taxon>
    </lineage>
</organism>
<dbReference type="AlphaFoldDB" id="A0A6V8NQC2"/>
<evidence type="ECO:0000313" key="1">
    <source>
        <dbReference type="EMBL" id="GFP22273.1"/>
    </source>
</evidence>
<proteinExistence type="predicted"/>
<protein>
    <submittedName>
        <fullName evidence="1">Uncharacterized protein</fullName>
    </submittedName>
</protein>
<sequence length="27" mass="3361">NSHRDQGLKNHDWYEIFLTKEEQFPNN</sequence>
<comment type="caution">
    <text evidence="1">The sequence shown here is derived from an EMBL/GenBank/DDBJ whole genome shotgun (WGS) entry which is preliminary data.</text>
</comment>